<sequence length="48" mass="5391">MSDDQESPATFASGVLAARFGERPYWARRVHEQPARHNDLNLACSFAN</sequence>
<accession>V6KQ60</accession>
<dbReference type="PATRIC" id="fig|1352936.5.peg.2682"/>
<dbReference type="AlphaFoldDB" id="V6KQ60"/>
<comment type="caution">
    <text evidence="1">The sequence shown here is derived from an EMBL/GenBank/DDBJ whole genome shotgun (WGS) entry which is preliminary data.</text>
</comment>
<dbReference type="Proteomes" id="UP000017984">
    <property type="component" value="Chromosome"/>
</dbReference>
<name>V6KQ60_STRRC</name>
<protein>
    <submittedName>
        <fullName evidence="1">Uncharacterized protein</fullName>
    </submittedName>
</protein>
<dbReference type="STRING" id="1352936.M878_12710"/>
<gene>
    <name evidence="1" type="ORF">M878_12710</name>
</gene>
<organism evidence="1 2">
    <name type="scientific">Streptomyces roseochromogenus subsp. oscitans DS 12.976</name>
    <dbReference type="NCBI Taxonomy" id="1352936"/>
    <lineage>
        <taxon>Bacteria</taxon>
        <taxon>Bacillati</taxon>
        <taxon>Actinomycetota</taxon>
        <taxon>Actinomycetes</taxon>
        <taxon>Kitasatosporales</taxon>
        <taxon>Streptomycetaceae</taxon>
        <taxon>Streptomyces</taxon>
    </lineage>
</organism>
<keyword evidence="2" id="KW-1185">Reference proteome</keyword>
<evidence type="ECO:0000313" key="1">
    <source>
        <dbReference type="EMBL" id="EST33581.1"/>
    </source>
</evidence>
<proteinExistence type="predicted"/>
<reference evidence="1 2" key="1">
    <citation type="journal article" date="2014" name="Genome Announc.">
        <title>Draft Genome Sequence of Streptomyces roseochromogenes subsp. oscitans DS 12.976, Producer of the Aminocoumarin Antibiotic Clorobiocin.</title>
        <authorList>
            <person name="Ruckert C."/>
            <person name="Kalinowski J."/>
            <person name="Heide L."/>
            <person name="Apel A.K."/>
        </authorList>
    </citation>
    <scope>NUCLEOTIDE SEQUENCE [LARGE SCALE GENOMIC DNA]</scope>
    <source>
        <strain evidence="1 2">DS 12.976</strain>
    </source>
</reference>
<dbReference type="EMBL" id="AWQX01000102">
    <property type="protein sequence ID" value="EST33581.1"/>
    <property type="molecule type" value="Genomic_DNA"/>
</dbReference>
<dbReference type="HOGENOM" id="CLU_3158472_0_0_11"/>
<evidence type="ECO:0000313" key="2">
    <source>
        <dbReference type="Proteomes" id="UP000017984"/>
    </source>
</evidence>